<dbReference type="EMBL" id="FMXR01000014">
    <property type="protein sequence ID" value="SDB26425.1"/>
    <property type="molecule type" value="Genomic_DNA"/>
</dbReference>
<dbReference type="Proteomes" id="UP000199228">
    <property type="component" value="Unassembled WGS sequence"/>
</dbReference>
<proteinExistence type="predicted"/>
<organism evidence="1 2">
    <name type="scientific">Eubacterium oxidoreducens</name>
    <dbReference type="NCBI Taxonomy" id="1732"/>
    <lineage>
        <taxon>Bacteria</taxon>
        <taxon>Bacillati</taxon>
        <taxon>Bacillota</taxon>
        <taxon>Clostridia</taxon>
        <taxon>Eubacteriales</taxon>
        <taxon>Eubacteriaceae</taxon>
        <taxon>Eubacterium</taxon>
    </lineage>
</organism>
<evidence type="ECO:0000313" key="1">
    <source>
        <dbReference type="EMBL" id="SDB26425.1"/>
    </source>
</evidence>
<dbReference type="STRING" id="1732.SAMN02910417_01945"/>
<dbReference type="RefSeq" id="WP_090174165.1">
    <property type="nucleotide sequence ID" value="NZ_FMXR01000014.1"/>
</dbReference>
<protein>
    <submittedName>
        <fullName evidence="1">Uncharacterized protein</fullName>
    </submittedName>
</protein>
<sequence>MVEEKELLGHAKYDKGVILDFYVYRHKKDGRNCVSLSYIEEGKEEVWFRDFFYDDAACAYQNEYLSWYNLIFCSNNYGPIPVVKYMNHAVQDGKKIAATVYPVDSNEYMTIMRETFEDYYCFPYNVEEYSLMLYVSRKGTLNDYFDKDAIMKVYKDCDIDLDKERMDELFSLELKDFAKKETCGFMLHECYGSENLAVLGLLFGYPIESTIALLKDDITMLDI</sequence>
<accession>A0A1G6C0T8</accession>
<dbReference type="AlphaFoldDB" id="A0A1G6C0T8"/>
<keyword evidence="2" id="KW-1185">Reference proteome</keyword>
<gene>
    <name evidence="1" type="ORF">SAMN02910417_01945</name>
</gene>
<evidence type="ECO:0000313" key="2">
    <source>
        <dbReference type="Proteomes" id="UP000199228"/>
    </source>
</evidence>
<reference evidence="1 2" key="1">
    <citation type="submission" date="2016-10" db="EMBL/GenBank/DDBJ databases">
        <authorList>
            <person name="de Groot N.N."/>
        </authorList>
    </citation>
    <scope>NUCLEOTIDE SEQUENCE [LARGE SCALE GENOMIC DNA]</scope>
    <source>
        <strain evidence="1 2">DSM 3217</strain>
    </source>
</reference>
<name>A0A1G6C0T8_EUBOX</name>
<dbReference type="OrthoDB" id="2084091at2"/>